<protein>
    <submittedName>
        <fullName evidence="1">Uncharacterized protein</fullName>
    </submittedName>
</protein>
<evidence type="ECO:0000313" key="2">
    <source>
        <dbReference type="Proteomes" id="UP000031971"/>
    </source>
</evidence>
<keyword evidence="2" id="KW-1185">Reference proteome</keyword>
<evidence type="ECO:0000313" key="1">
    <source>
        <dbReference type="EMBL" id="KIM00122.1"/>
    </source>
</evidence>
<name>A0A0C2V4Z4_PARME</name>
<dbReference type="RefSeq" id="WP_009868146.1">
    <property type="nucleotide sequence ID" value="NZ_JXSL01000020.1"/>
</dbReference>
<sequence length="64" mass="7711">MRYVIQESFDKSEINRCFDADICPIIGKALRTRSGKWYRIKDVAWYSDPFDHHPNIRVLLKRIQ</sequence>
<accession>A0A0C2V4Z4</accession>
<organism evidence="1 2">
    <name type="scientific">Paramagnetospirillum magnetotacticum MS-1</name>
    <dbReference type="NCBI Taxonomy" id="272627"/>
    <lineage>
        <taxon>Bacteria</taxon>
        <taxon>Pseudomonadati</taxon>
        <taxon>Pseudomonadota</taxon>
        <taxon>Alphaproteobacteria</taxon>
        <taxon>Rhodospirillales</taxon>
        <taxon>Magnetospirillaceae</taxon>
        <taxon>Paramagnetospirillum</taxon>
    </lineage>
</organism>
<dbReference type="EMBL" id="JXSL01000020">
    <property type="protein sequence ID" value="KIM00122.1"/>
    <property type="molecule type" value="Genomic_DNA"/>
</dbReference>
<dbReference type="OrthoDB" id="7359902at2"/>
<gene>
    <name evidence="1" type="ORF">CCC_02910</name>
</gene>
<reference evidence="1 2" key="1">
    <citation type="submission" date="2015-01" db="EMBL/GenBank/DDBJ databases">
        <title>Genome Sequence of Magnetospirillum magnetotacticum Strain MS-1.</title>
        <authorList>
            <person name="Marinov G.K."/>
            <person name="Smalley M.D."/>
            <person name="DeSalvo G."/>
        </authorList>
    </citation>
    <scope>NUCLEOTIDE SEQUENCE [LARGE SCALE GENOMIC DNA]</scope>
    <source>
        <strain evidence="1 2">MS-1</strain>
    </source>
</reference>
<proteinExistence type="predicted"/>
<dbReference type="AlphaFoldDB" id="A0A0C2V4Z4"/>
<dbReference type="Proteomes" id="UP000031971">
    <property type="component" value="Unassembled WGS sequence"/>
</dbReference>
<comment type="caution">
    <text evidence="1">The sequence shown here is derived from an EMBL/GenBank/DDBJ whole genome shotgun (WGS) entry which is preliminary data.</text>
</comment>